<dbReference type="CDD" id="cd20004">
    <property type="entry name" value="PBP1_ABC_sugar_binding-like"/>
    <property type="match status" value="1"/>
</dbReference>
<feature type="signal peptide" evidence="4">
    <location>
        <begin position="1"/>
        <end position="24"/>
    </location>
</feature>
<feature type="chain" id="PRO_5002738885" evidence="4">
    <location>
        <begin position="25"/>
        <end position="340"/>
    </location>
</feature>
<evidence type="ECO:0000256" key="2">
    <source>
        <dbReference type="ARBA" id="ARBA00007639"/>
    </source>
</evidence>
<evidence type="ECO:0000256" key="1">
    <source>
        <dbReference type="ARBA" id="ARBA00004196"/>
    </source>
</evidence>
<reference evidence="6 7" key="1">
    <citation type="journal article" date="2007" name="Nat. Biotechnol.">
        <title>Complete genome sequence of the myxobacterium Sorangium cellulosum.</title>
        <authorList>
            <person name="Schneiker S."/>
            <person name="Perlova O."/>
            <person name="Kaiser O."/>
            <person name="Gerth K."/>
            <person name="Alici A."/>
            <person name="Altmeyer M.O."/>
            <person name="Bartels D."/>
            <person name="Bekel T."/>
            <person name="Beyer S."/>
            <person name="Bode E."/>
            <person name="Bode H.B."/>
            <person name="Bolten C.J."/>
            <person name="Choudhuri J.V."/>
            <person name="Doss S."/>
            <person name="Elnakady Y.A."/>
            <person name="Frank B."/>
            <person name="Gaigalat L."/>
            <person name="Goesmann A."/>
            <person name="Groeger C."/>
            <person name="Gross F."/>
            <person name="Jelsbak L."/>
            <person name="Jelsbak L."/>
            <person name="Kalinowski J."/>
            <person name="Kegler C."/>
            <person name="Knauber T."/>
            <person name="Konietzny S."/>
            <person name="Kopp M."/>
            <person name="Krause L."/>
            <person name="Krug D."/>
            <person name="Linke B."/>
            <person name="Mahmud T."/>
            <person name="Martinez-Arias R."/>
            <person name="McHardy A.C."/>
            <person name="Merai M."/>
            <person name="Meyer F."/>
            <person name="Mormann S."/>
            <person name="Munoz-Dorado J."/>
            <person name="Perez J."/>
            <person name="Pradella S."/>
            <person name="Rachid S."/>
            <person name="Raddatz G."/>
            <person name="Rosenau F."/>
            <person name="Rueckert C."/>
            <person name="Sasse F."/>
            <person name="Scharfe M."/>
            <person name="Schuster S.C."/>
            <person name="Suen G."/>
            <person name="Treuner-Lange A."/>
            <person name="Velicer G.J."/>
            <person name="Vorholter F.-J."/>
            <person name="Weissman K.J."/>
            <person name="Welch R.D."/>
            <person name="Wenzel S.C."/>
            <person name="Whitworth D.E."/>
            <person name="Wilhelm S."/>
            <person name="Wittmann C."/>
            <person name="Bloecker H."/>
            <person name="Puehler A."/>
            <person name="Mueller R."/>
        </authorList>
    </citation>
    <scope>NUCLEOTIDE SEQUENCE [LARGE SCALE GENOMIC DNA]</scope>
    <source>
        <strain evidence="7">So ce56</strain>
    </source>
</reference>
<sequence>MSVHVVVCAFVIALLAACSKTSSSATTSTDAGAGATGGARLRIAVVPKGTTHEFWKSVHAGAVKASRELDVDVVWKGPLREDDLKAQVDVVSSFVAQGVSGIVLAPLDATALRAPVRAARQAKIPVVVFDSDLASDDHVSFVATDNEAAGRLAGEHLGKAIGEDGKVVVLRYQEGSASTQHREKGFLDAVRAMPGVTVASENQYGGATTESAFHKSESLLLAQRAAEGAIAGVFTPNESTTFGMLQALRKTNVARKVKFVGFDASEKLLGALREGDIEALVVQNPFNMGYVAVKTMVAHLHGEKVAARIDTGSRVVTRQDLDDPAVQEIVRPDLARWLGE</sequence>
<gene>
    <name evidence="6" type="ordered locus">sce3322</name>
</gene>
<evidence type="ECO:0000256" key="4">
    <source>
        <dbReference type="SAM" id="SignalP"/>
    </source>
</evidence>
<evidence type="ECO:0000313" key="6">
    <source>
        <dbReference type="EMBL" id="CAN93481.1"/>
    </source>
</evidence>
<dbReference type="GO" id="GO:0030246">
    <property type="term" value="F:carbohydrate binding"/>
    <property type="evidence" value="ECO:0007669"/>
    <property type="project" value="UniProtKB-ARBA"/>
</dbReference>
<dbReference type="Pfam" id="PF13407">
    <property type="entry name" value="Peripla_BP_4"/>
    <property type="match status" value="1"/>
</dbReference>
<dbReference type="KEGG" id="scl:sce3322"/>
<dbReference type="InterPro" id="IPR025997">
    <property type="entry name" value="SBP_2_dom"/>
</dbReference>
<dbReference type="eggNOG" id="COG1879">
    <property type="taxonomic scope" value="Bacteria"/>
</dbReference>
<keyword evidence="7" id="KW-1185">Reference proteome</keyword>
<keyword evidence="3 4" id="KW-0732">Signal</keyword>
<feature type="domain" description="Periplasmic binding protein" evidence="5">
    <location>
        <begin position="43"/>
        <end position="304"/>
    </location>
</feature>
<dbReference type="PANTHER" id="PTHR46847:SF1">
    <property type="entry name" value="D-ALLOSE-BINDING PERIPLASMIC PROTEIN-RELATED"/>
    <property type="match status" value="1"/>
</dbReference>
<dbReference type="BioCyc" id="SCEL448385:SCE_RS17015-MONOMER"/>
<evidence type="ECO:0000259" key="5">
    <source>
        <dbReference type="Pfam" id="PF13407"/>
    </source>
</evidence>
<dbReference type="PANTHER" id="PTHR46847">
    <property type="entry name" value="D-ALLOSE-BINDING PERIPLASMIC PROTEIN-RELATED"/>
    <property type="match status" value="1"/>
</dbReference>
<evidence type="ECO:0000313" key="7">
    <source>
        <dbReference type="Proteomes" id="UP000002139"/>
    </source>
</evidence>
<dbReference type="STRING" id="448385.sce3322"/>
<comment type="subcellular location">
    <subcellularLocation>
        <location evidence="1">Cell envelope</location>
    </subcellularLocation>
</comment>
<dbReference type="Proteomes" id="UP000002139">
    <property type="component" value="Chromosome"/>
</dbReference>
<dbReference type="EMBL" id="AM746676">
    <property type="protein sequence ID" value="CAN93481.1"/>
    <property type="molecule type" value="Genomic_DNA"/>
</dbReference>
<dbReference type="GO" id="GO:0030313">
    <property type="term" value="C:cell envelope"/>
    <property type="evidence" value="ECO:0007669"/>
    <property type="project" value="UniProtKB-SubCell"/>
</dbReference>
<evidence type="ECO:0000256" key="3">
    <source>
        <dbReference type="ARBA" id="ARBA00022729"/>
    </source>
</evidence>
<accession>A9GMT2</accession>
<dbReference type="AlphaFoldDB" id="A9GMT2"/>
<dbReference type="RefSeq" id="WP_012235953.1">
    <property type="nucleotide sequence ID" value="NC_010162.1"/>
</dbReference>
<organism evidence="6 7">
    <name type="scientific">Sorangium cellulosum (strain So ce56)</name>
    <name type="common">Polyangium cellulosum (strain So ce56)</name>
    <dbReference type="NCBI Taxonomy" id="448385"/>
    <lineage>
        <taxon>Bacteria</taxon>
        <taxon>Pseudomonadati</taxon>
        <taxon>Myxococcota</taxon>
        <taxon>Polyangia</taxon>
        <taxon>Polyangiales</taxon>
        <taxon>Polyangiaceae</taxon>
        <taxon>Sorangium</taxon>
    </lineage>
</organism>
<dbReference type="Gene3D" id="3.40.50.2300">
    <property type="match status" value="2"/>
</dbReference>
<name>A9GMT2_SORC5</name>
<protein>
    <submittedName>
        <fullName evidence="6">Put. D-ribose-binding periplasmic protein</fullName>
    </submittedName>
</protein>
<comment type="similarity">
    <text evidence="2">Belongs to the bacterial solute-binding protein 2 family.</text>
</comment>
<dbReference type="HOGENOM" id="CLU_037628_3_3_7"/>
<dbReference type="OrthoDB" id="250606at2"/>
<dbReference type="SUPFAM" id="SSF53822">
    <property type="entry name" value="Periplasmic binding protein-like I"/>
    <property type="match status" value="1"/>
</dbReference>
<dbReference type="InterPro" id="IPR028082">
    <property type="entry name" value="Peripla_BP_I"/>
</dbReference>
<proteinExistence type="inferred from homology"/>